<keyword evidence="3" id="KW-1185">Reference proteome</keyword>
<dbReference type="InterPro" id="IPR002575">
    <property type="entry name" value="Aminoglycoside_PTrfase"/>
</dbReference>
<gene>
    <name evidence="2" type="ORF">IFO71_05250</name>
</gene>
<accession>A0AAW3ZH59</accession>
<proteinExistence type="predicted"/>
<organism evidence="2 3">
    <name type="scientific">Pseudomarimonas arenosa</name>
    <dbReference type="NCBI Taxonomy" id="2774145"/>
    <lineage>
        <taxon>Bacteria</taxon>
        <taxon>Pseudomonadati</taxon>
        <taxon>Pseudomonadota</taxon>
        <taxon>Gammaproteobacteria</taxon>
        <taxon>Lysobacterales</taxon>
        <taxon>Lysobacteraceae</taxon>
        <taxon>Pseudomarimonas</taxon>
    </lineage>
</organism>
<evidence type="ECO:0000259" key="1">
    <source>
        <dbReference type="Pfam" id="PF01636"/>
    </source>
</evidence>
<dbReference type="Proteomes" id="UP000613768">
    <property type="component" value="Unassembled WGS sequence"/>
</dbReference>
<dbReference type="CDD" id="cd05154">
    <property type="entry name" value="ACAD10_11_N-like"/>
    <property type="match status" value="1"/>
</dbReference>
<dbReference type="AlphaFoldDB" id="A0AAW3ZH59"/>
<dbReference type="Gene3D" id="3.30.200.20">
    <property type="entry name" value="Phosphorylase Kinase, domain 1"/>
    <property type="match status" value="1"/>
</dbReference>
<feature type="domain" description="Aminoglycoside phosphotransferase" evidence="1">
    <location>
        <begin position="56"/>
        <end position="278"/>
    </location>
</feature>
<dbReference type="InterPro" id="IPR041726">
    <property type="entry name" value="ACAD10_11_N"/>
</dbReference>
<dbReference type="EMBL" id="JACYTR010000007">
    <property type="protein sequence ID" value="MBD8525143.1"/>
    <property type="molecule type" value="Genomic_DNA"/>
</dbReference>
<dbReference type="Gene3D" id="3.90.1200.10">
    <property type="match status" value="1"/>
</dbReference>
<dbReference type="PANTHER" id="PTHR47829:SF3">
    <property type="entry name" value="AMINOGLYCOSIDE PHOSPHOTRANSFERASE DOMAIN-CONTAINING PROTEIN"/>
    <property type="match status" value="1"/>
</dbReference>
<dbReference type="Pfam" id="PF01636">
    <property type="entry name" value="APH"/>
    <property type="match status" value="1"/>
</dbReference>
<reference evidence="2 3" key="1">
    <citation type="submission" date="2020-09" db="EMBL/GenBank/DDBJ databases">
        <title>Pseudoxanthomonas sp. CAU 1598 isolated from sand of Yaerae Beach.</title>
        <authorList>
            <person name="Kim W."/>
        </authorList>
    </citation>
    <scope>NUCLEOTIDE SEQUENCE [LARGE SCALE GENOMIC DNA]</scope>
    <source>
        <strain evidence="2 3">CAU 1598</strain>
    </source>
</reference>
<evidence type="ECO:0000313" key="2">
    <source>
        <dbReference type="EMBL" id="MBD8525143.1"/>
    </source>
</evidence>
<name>A0AAW3ZH59_9GAMM</name>
<dbReference type="PANTHER" id="PTHR47829">
    <property type="entry name" value="HYDROLASE, PUTATIVE (AFU_ORTHOLOGUE AFUA_1G12880)-RELATED"/>
    <property type="match status" value="1"/>
</dbReference>
<sequence>MPACWVRGTSCGTLRAHSPRPEPRRMSERSESPFDLDALSAWLGQAVTGFAGPITLQKFKGGQSNPTYALDTPNKRYVLRSKPGPVAKLLPSAHAIEREFRVLDALADSEVPVPKVLALCQDEGVIGRMFYLMERVDGRIFWDAALPELDAAARGPIYAAMNDTIAALHRVVPEQIGLADYGAAGNYFERQIHRWSKQYRASETQTIEAMEQLIEWLPGAMPADEEARIVHGDFRIDNLVFHPSEPRVIAVLDWELSTLGHPLADFAYHCLAWFTPPGIMRGIAGLPIANLGLPSLESYIADYCQKTGRQAGIPDLNFYLAYNLFRLAGIAQGIAKRAEQGTASSAKALETGALARPVAELGWRIAQGHMH</sequence>
<dbReference type="SUPFAM" id="SSF56112">
    <property type="entry name" value="Protein kinase-like (PK-like)"/>
    <property type="match status" value="1"/>
</dbReference>
<protein>
    <submittedName>
        <fullName evidence="2">Phosphotransferase family protein</fullName>
    </submittedName>
</protein>
<dbReference type="InterPro" id="IPR052898">
    <property type="entry name" value="ACAD10-like"/>
</dbReference>
<comment type="caution">
    <text evidence="2">The sequence shown here is derived from an EMBL/GenBank/DDBJ whole genome shotgun (WGS) entry which is preliminary data.</text>
</comment>
<dbReference type="InterPro" id="IPR011009">
    <property type="entry name" value="Kinase-like_dom_sf"/>
</dbReference>
<evidence type="ECO:0000313" key="3">
    <source>
        <dbReference type="Proteomes" id="UP000613768"/>
    </source>
</evidence>